<organism evidence="1 2">
    <name type="scientific">Cylindrobasidium torrendii FP15055 ss-10</name>
    <dbReference type="NCBI Taxonomy" id="1314674"/>
    <lineage>
        <taxon>Eukaryota</taxon>
        <taxon>Fungi</taxon>
        <taxon>Dikarya</taxon>
        <taxon>Basidiomycota</taxon>
        <taxon>Agaricomycotina</taxon>
        <taxon>Agaricomycetes</taxon>
        <taxon>Agaricomycetidae</taxon>
        <taxon>Agaricales</taxon>
        <taxon>Marasmiineae</taxon>
        <taxon>Physalacriaceae</taxon>
        <taxon>Cylindrobasidium</taxon>
    </lineage>
</organism>
<evidence type="ECO:0000313" key="2">
    <source>
        <dbReference type="Proteomes" id="UP000054007"/>
    </source>
</evidence>
<reference evidence="1 2" key="1">
    <citation type="journal article" date="2015" name="Fungal Genet. Biol.">
        <title>Evolution of novel wood decay mechanisms in Agaricales revealed by the genome sequences of Fistulina hepatica and Cylindrobasidium torrendii.</title>
        <authorList>
            <person name="Floudas D."/>
            <person name="Held B.W."/>
            <person name="Riley R."/>
            <person name="Nagy L.G."/>
            <person name="Koehler G."/>
            <person name="Ransdell A.S."/>
            <person name="Younus H."/>
            <person name="Chow J."/>
            <person name="Chiniquy J."/>
            <person name="Lipzen A."/>
            <person name="Tritt A."/>
            <person name="Sun H."/>
            <person name="Haridas S."/>
            <person name="LaButti K."/>
            <person name="Ohm R.A."/>
            <person name="Kues U."/>
            <person name="Blanchette R.A."/>
            <person name="Grigoriev I.V."/>
            <person name="Minto R.E."/>
            <person name="Hibbett D.S."/>
        </authorList>
    </citation>
    <scope>NUCLEOTIDE SEQUENCE [LARGE SCALE GENOMIC DNA]</scope>
    <source>
        <strain evidence="1 2">FP15055 ss-10</strain>
    </source>
</reference>
<sequence>MGTAELWSLCYGEQCTCPNHRLLATATHPDEEVLPNDPLLEFLETSNEQPLEDVRPGLNSLLSSLKNKKAARDALAKQLRSAMVEFKAALTTLDSERAQLKTAITRGENAFSPVKRIPVEILQHIFQYAITFPPGMPYGCHENTGASDDSENEYPKFALWHNLPEPKDPLRTLKQVSRRWRAAVLGSTALHSWLSIHMSHIAKSTYEALLQQHLASSGDKPLSIAVTCELAHVKSLARHGYRLRDVLKPYATRIVELQVFLPDSIARELWGLQLPSLSSLLMHNTPRPRNPSSSWSLLKDCPLRRLVLYNYASPINCVADASSRTWEHIVHLELLSTPNETMPTGPSVECMLEVLSLTLQLRVAVLHVEQSDHDWPVAHVVCPQLMTLTIGRHNPTESRYELDPLQRLIDNITFPMLESLSIELTDGPGGLFYCPVEAPASVFASVVTAIERSSAPLVDFEYSHGAFDDADIHRLFEVAEDLDILAVRSISNPSGALRFVNALIPKEEFVPLPLLRTLCLSGRFMAHGNEHAMEEAVIALACRRWDADALQILDIEMEDRVDWRTEYDGKSAADNARAVIKKGIRECVAQGLCYYT</sequence>
<evidence type="ECO:0008006" key="3">
    <source>
        <dbReference type="Google" id="ProtNLM"/>
    </source>
</evidence>
<keyword evidence="2" id="KW-1185">Reference proteome</keyword>
<dbReference type="EMBL" id="KN880550">
    <property type="protein sequence ID" value="KIY66581.1"/>
    <property type="molecule type" value="Genomic_DNA"/>
</dbReference>
<accession>A0A0D7BAM8</accession>
<protein>
    <recommendedName>
        <fullName evidence="3">F-box domain-containing protein</fullName>
    </recommendedName>
</protein>
<gene>
    <name evidence="1" type="ORF">CYLTODRAFT_423293</name>
</gene>
<name>A0A0D7BAM8_9AGAR</name>
<evidence type="ECO:0000313" key="1">
    <source>
        <dbReference type="EMBL" id="KIY66581.1"/>
    </source>
</evidence>
<dbReference type="OrthoDB" id="3042049at2759"/>
<proteinExistence type="predicted"/>
<dbReference type="AlphaFoldDB" id="A0A0D7BAM8"/>
<dbReference type="Proteomes" id="UP000054007">
    <property type="component" value="Unassembled WGS sequence"/>
</dbReference>